<keyword evidence="2" id="KW-0812">Transmembrane</keyword>
<protein>
    <submittedName>
        <fullName evidence="3">Putative membrane protein</fullName>
    </submittedName>
</protein>
<evidence type="ECO:0000313" key="3">
    <source>
        <dbReference type="EMBL" id="AAP03114.1"/>
    </source>
</evidence>
<reference evidence="3" key="1">
    <citation type="submission" date="2002-12" db="EMBL/GenBank/DDBJ databases">
        <title>Complete Sequence and Organization of the Blasticidin S Biosynthetic Cluster of Streptomyces griseochromogenes.</title>
        <authorList>
            <person name="Cone M.C."/>
            <person name="Grochowski L."/>
            <person name="Yin X.H."/>
            <person name="Zabriskie T.M."/>
        </authorList>
    </citation>
    <scope>NUCLEOTIDE SEQUENCE</scope>
</reference>
<feature type="transmembrane region" description="Helical" evidence="2">
    <location>
        <begin position="28"/>
        <end position="51"/>
    </location>
</feature>
<accession>Q841L4</accession>
<keyword evidence="2" id="KW-1133">Transmembrane helix</keyword>
<dbReference type="EMBL" id="AY196214">
    <property type="protein sequence ID" value="AAP03114.1"/>
    <property type="molecule type" value="Genomic_DNA"/>
</dbReference>
<proteinExistence type="predicted"/>
<keyword evidence="2" id="KW-0472">Membrane</keyword>
<sequence>MQGRTVAVPGDCEMGRGARQSRSGGKAAGFWGSWGDIIGLVSAAAGILALFPVLTPIMASIAVVSAVGLLGAHAAADSITGNWNAATIAVLGADALAAPPAIGALAEGAKGAWAAARMNKVADVIVNDAGQAHLRGRPATGAAGGFAPLAGIATHS</sequence>
<evidence type="ECO:0000256" key="2">
    <source>
        <dbReference type="SAM" id="Phobius"/>
    </source>
</evidence>
<name>Q841L4_9ACTN</name>
<organism evidence="3">
    <name type="scientific">Streptomyces griseochromogenes</name>
    <dbReference type="NCBI Taxonomy" id="68214"/>
    <lineage>
        <taxon>Bacteria</taxon>
        <taxon>Bacillati</taxon>
        <taxon>Actinomycetota</taxon>
        <taxon>Actinomycetes</taxon>
        <taxon>Kitasatosporales</taxon>
        <taxon>Streptomycetaceae</taxon>
        <taxon>Streptomyces</taxon>
    </lineage>
</organism>
<dbReference type="AlphaFoldDB" id="Q841L4"/>
<gene>
    <name evidence="3" type="primary">blsO</name>
</gene>
<feature type="region of interest" description="Disordered" evidence="1">
    <location>
        <begin position="1"/>
        <end position="26"/>
    </location>
</feature>
<feature type="transmembrane region" description="Helical" evidence="2">
    <location>
        <begin position="57"/>
        <end position="76"/>
    </location>
</feature>
<evidence type="ECO:0000256" key="1">
    <source>
        <dbReference type="SAM" id="MobiDB-lite"/>
    </source>
</evidence>